<dbReference type="Proteomes" id="UP000295043">
    <property type="component" value="Unassembled WGS sequence"/>
</dbReference>
<evidence type="ECO:0000313" key="2">
    <source>
        <dbReference type="Proteomes" id="UP000295043"/>
    </source>
</evidence>
<reference evidence="1 2" key="1">
    <citation type="submission" date="2019-03" db="EMBL/GenBank/DDBJ databases">
        <title>Genomic Encyclopedia of Type Strains, Phase IV (KMG-V): Genome sequencing to study the core and pangenomes of soil and plant-associated prokaryotes.</title>
        <authorList>
            <person name="Whitman W."/>
        </authorList>
    </citation>
    <scope>NUCLEOTIDE SEQUENCE [LARGE SCALE GENOMIC DNA]</scope>
    <source>
        <strain evidence="1 2">23C40</strain>
    </source>
</reference>
<evidence type="ECO:0000313" key="1">
    <source>
        <dbReference type="EMBL" id="TCN34089.1"/>
    </source>
</evidence>
<comment type="caution">
    <text evidence="1">The sequence shown here is derived from an EMBL/GenBank/DDBJ whole genome shotgun (WGS) entry which is preliminary data.</text>
</comment>
<name>A0A4R2C5H1_9HYPH</name>
<sequence length="172" mass="19302">MSWIVDRAAWYFSLGRPRKITSAIDSADEERSLNYIFHDPALEAIPRSLISVLGTMPDNLVDILDTAVQACRANAEFPVVVLSELRLDLIAARSAPVEFIPTCLHLPSVPAENYGRYVRQRWSLIMAKWDISNEIVLSSSIDEFLASQIGADIIQQLTCEQSRHAKDGQREC</sequence>
<proteinExistence type="predicted"/>
<organism evidence="1 2">
    <name type="scientific">Sinorhizobium americanum</name>
    <dbReference type="NCBI Taxonomy" id="194963"/>
    <lineage>
        <taxon>Bacteria</taxon>
        <taxon>Pseudomonadati</taxon>
        <taxon>Pseudomonadota</taxon>
        <taxon>Alphaproteobacteria</taxon>
        <taxon>Hyphomicrobiales</taxon>
        <taxon>Rhizobiaceae</taxon>
        <taxon>Sinorhizobium/Ensifer group</taxon>
        <taxon>Sinorhizobium</taxon>
    </lineage>
</organism>
<protein>
    <submittedName>
        <fullName evidence="1">Uncharacterized protein</fullName>
    </submittedName>
</protein>
<dbReference type="EMBL" id="SLVU01000002">
    <property type="protein sequence ID" value="TCN34089.1"/>
    <property type="molecule type" value="Genomic_DNA"/>
</dbReference>
<gene>
    <name evidence="1" type="ORF">EV184_102400</name>
</gene>
<dbReference type="RefSeq" id="WP_132073186.1">
    <property type="nucleotide sequence ID" value="NZ_SLVU01000002.1"/>
</dbReference>
<dbReference type="AlphaFoldDB" id="A0A4R2C5H1"/>
<accession>A0A4R2C5H1</accession>